<name>A0A9Q1J1G8_SYNKA</name>
<feature type="region of interest" description="Disordered" evidence="1">
    <location>
        <begin position="59"/>
        <end position="85"/>
    </location>
</feature>
<organism evidence="2 3">
    <name type="scientific">Synaphobranchus kaupii</name>
    <name type="common">Kaup's arrowtooth eel</name>
    <dbReference type="NCBI Taxonomy" id="118154"/>
    <lineage>
        <taxon>Eukaryota</taxon>
        <taxon>Metazoa</taxon>
        <taxon>Chordata</taxon>
        <taxon>Craniata</taxon>
        <taxon>Vertebrata</taxon>
        <taxon>Euteleostomi</taxon>
        <taxon>Actinopterygii</taxon>
        <taxon>Neopterygii</taxon>
        <taxon>Teleostei</taxon>
        <taxon>Anguilliformes</taxon>
        <taxon>Synaphobranchidae</taxon>
        <taxon>Synaphobranchus</taxon>
    </lineage>
</organism>
<evidence type="ECO:0000313" key="2">
    <source>
        <dbReference type="EMBL" id="KAJ8363319.1"/>
    </source>
</evidence>
<dbReference type="AlphaFoldDB" id="A0A9Q1J1G8"/>
<evidence type="ECO:0000313" key="3">
    <source>
        <dbReference type="Proteomes" id="UP001152622"/>
    </source>
</evidence>
<dbReference type="Proteomes" id="UP001152622">
    <property type="component" value="Chromosome 4"/>
</dbReference>
<evidence type="ECO:0000256" key="1">
    <source>
        <dbReference type="SAM" id="MobiDB-lite"/>
    </source>
</evidence>
<feature type="compositionally biased region" description="Basic and acidic residues" evidence="1">
    <location>
        <begin position="59"/>
        <end position="74"/>
    </location>
</feature>
<keyword evidence="3" id="KW-1185">Reference proteome</keyword>
<protein>
    <submittedName>
        <fullName evidence="2">Uncharacterized protein</fullName>
    </submittedName>
</protein>
<proteinExistence type="predicted"/>
<reference evidence="2" key="1">
    <citation type="journal article" date="2023" name="Science">
        <title>Genome structures resolve the early diversification of teleost fishes.</title>
        <authorList>
            <person name="Parey E."/>
            <person name="Louis A."/>
            <person name="Montfort J."/>
            <person name="Bouchez O."/>
            <person name="Roques C."/>
            <person name="Iampietro C."/>
            <person name="Lluch J."/>
            <person name="Castinel A."/>
            <person name="Donnadieu C."/>
            <person name="Desvignes T."/>
            <person name="Floi Bucao C."/>
            <person name="Jouanno E."/>
            <person name="Wen M."/>
            <person name="Mejri S."/>
            <person name="Dirks R."/>
            <person name="Jansen H."/>
            <person name="Henkel C."/>
            <person name="Chen W.J."/>
            <person name="Zahm M."/>
            <person name="Cabau C."/>
            <person name="Klopp C."/>
            <person name="Thompson A.W."/>
            <person name="Robinson-Rechavi M."/>
            <person name="Braasch I."/>
            <person name="Lecointre G."/>
            <person name="Bobe J."/>
            <person name="Postlethwait J.H."/>
            <person name="Berthelot C."/>
            <person name="Roest Crollius H."/>
            <person name="Guiguen Y."/>
        </authorList>
    </citation>
    <scope>NUCLEOTIDE SEQUENCE</scope>
    <source>
        <strain evidence="2">WJC10195</strain>
    </source>
</reference>
<accession>A0A9Q1J1G8</accession>
<dbReference type="EMBL" id="JAINUF010000004">
    <property type="protein sequence ID" value="KAJ8363319.1"/>
    <property type="molecule type" value="Genomic_DNA"/>
</dbReference>
<dbReference type="OrthoDB" id="10683843at2759"/>
<sequence>MAWYRYEAIKSNLHFADNLQQIPVGKPGHDKLYKKDVYSLAKFKSGGFKLLMCMERKAQREGEGQAEEGPKAHAEPGSSTLVHLD</sequence>
<gene>
    <name evidence="2" type="ORF">SKAU_G00121500</name>
</gene>
<comment type="caution">
    <text evidence="2">The sequence shown here is derived from an EMBL/GenBank/DDBJ whole genome shotgun (WGS) entry which is preliminary data.</text>
</comment>